<dbReference type="InterPro" id="IPR008181">
    <property type="entry name" value="dUTPase"/>
</dbReference>
<dbReference type="HOGENOM" id="CLU_068508_1_2_9"/>
<name>G9XAM9_9FIRM</name>
<evidence type="ECO:0000259" key="6">
    <source>
        <dbReference type="Pfam" id="PF00692"/>
    </source>
</evidence>
<dbReference type="PANTHER" id="PTHR11241:SF0">
    <property type="entry name" value="DEOXYURIDINE 5'-TRIPHOSPHATE NUCLEOTIDOHYDROLASE"/>
    <property type="match status" value="1"/>
</dbReference>
<dbReference type="RefSeq" id="WP_009529094.1">
    <property type="nucleotide sequence ID" value="NZ_JH414602.1"/>
</dbReference>
<dbReference type="Pfam" id="PF00692">
    <property type="entry name" value="dUTPase"/>
    <property type="match status" value="1"/>
</dbReference>
<comment type="similarity">
    <text evidence="1">Belongs to the dUTPase family.</text>
</comment>
<evidence type="ECO:0000256" key="1">
    <source>
        <dbReference type="ARBA" id="ARBA00006581"/>
    </source>
</evidence>
<dbReference type="GO" id="GO:0006226">
    <property type="term" value="P:dUMP biosynthetic process"/>
    <property type="evidence" value="ECO:0007669"/>
    <property type="project" value="InterPro"/>
</dbReference>
<dbReference type="STRING" id="796937.HMPREF9630_00504"/>
<reference evidence="7 8" key="1">
    <citation type="submission" date="2011-08" db="EMBL/GenBank/DDBJ databases">
        <title>The Genome Sequence of Eubacteriaceae bacterium CM5.</title>
        <authorList>
            <consortium name="The Broad Institute Genome Sequencing Platform"/>
            <person name="Earl A."/>
            <person name="Ward D."/>
            <person name="Feldgarden M."/>
            <person name="Gevers D."/>
            <person name="Sizova M."/>
            <person name="Hazen A."/>
            <person name="Epstein S."/>
            <person name="Young S.K."/>
            <person name="Zeng Q."/>
            <person name="Gargeya S."/>
            <person name="Fitzgerald M."/>
            <person name="Haas B."/>
            <person name="Abouelleil A."/>
            <person name="Alvarado L."/>
            <person name="Arachchi H.M."/>
            <person name="Berlin A."/>
            <person name="Brown A."/>
            <person name="Chapman S.B."/>
            <person name="Chen Z."/>
            <person name="Dunbar C."/>
            <person name="Freedman E."/>
            <person name="Gearin G."/>
            <person name="Gellesch M."/>
            <person name="Goldberg J."/>
            <person name="Griggs A."/>
            <person name="Gujja S."/>
            <person name="Heiman D."/>
            <person name="Howarth C."/>
            <person name="Larson L."/>
            <person name="Lui A."/>
            <person name="MacDonald P.J.P."/>
            <person name="Montmayeur A."/>
            <person name="Murphy C."/>
            <person name="Neiman D."/>
            <person name="Pearson M."/>
            <person name="Priest M."/>
            <person name="Roberts A."/>
            <person name="Saif S."/>
            <person name="Shea T."/>
            <person name="Shenoy N."/>
            <person name="Sisk P."/>
            <person name="Stolte C."/>
            <person name="Sykes S."/>
            <person name="Wortman J."/>
            <person name="Nusbaum C."/>
            <person name="Birren B."/>
        </authorList>
    </citation>
    <scope>NUCLEOTIDE SEQUENCE [LARGE SCALE GENOMIC DNA]</scope>
    <source>
        <strain evidence="7 8">CM5</strain>
    </source>
</reference>
<dbReference type="InterPro" id="IPR036157">
    <property type="entry name" value="dUTPase-like_sf"/>
</dbReference>
<evidence type="ECO:0000256" key="2">
    <source>
        <dbReference type="ARBA" id="ARBA00012379"/>
    </source>
</evidence>
<dbReference type="Proteomes" id="UP000003379">
    <property type="component" value="Unassembled WGS sequence"/>
</dbReference>
<dbReference type="EMBL" id="AFZG01000012">
    <property type="protein sequence ID" value="EHL20049.1"/>
    <property type="molecule type" value="Genomic_DNA"/>
</dbReference>
<keyword evidence="4" id="KW-0546">Nucleotide metabolism</keyword>
<dbReference type="GO" id="GO:0046081">
    <property type="term" value="P:dUTP catabolic process"/>
    <property type="evidence" value="ECO:0007669"/>
    <property type="project" value="InterPro"/>
</dbReference>
<proteinExistence type="inferred from homology"/>
<dbReference type="Gene3D" id="2.70.40.10">
    <property type="match status" value="1"/>
</dbReference>
<evidence type="ECO:0000256" key="4">
    <source>
        <dbReference type="ARBA" id="ARBA00023080"/>
    </source>
</evidence>
<dbReference type="PANTHER" id="PTHR11241">
    <property type="entry name" value="DEOXYURIDINE 5'-TRIPHOSPHATE NUCLEOTIDOHYDROLASE"/>
    <property type="match status" value="1"/>
</dbReference>
<dbReference type="GO" id="GO:0000287">
    <property type="term" value="F:magnesium ion binding"/>
    <property type="evidence" value="ECO:0007669"/>
    <property type="project" value="InterPro"/>
</dbReference>
<dbReference type="InterPro" id="IPR029054">
    <property type="entry name" value="dUTPase-like"/>
</dbReference>
<dbReference type="EC" id="3.6.1.23" evidence="2"/>
<sequence length="143" mass="16459">MKLKVKFEKEICQDFEFVDGKSDWIDLKSAEDVELKAFEHKLINLGFALELPIGYEAYVLPRSSTFKNFGIIQTNSMGIIDNSYCGDEDYWRLPVLAIRDTKINKGDRICQFRIMKKMKDIEIEIVEHLGNKNRGGFGSTGKN</sequence>
<keyword evidence="3" id="KW-0378">Hydrolase</keyword>
<dbReference type="PATRIC" id="fig|796940.3.peg.326"/>
<organism evidence="7 8">
    <name type="scientific">Peptoanaerobacter stomatis</name>
    <dbReference type="NCBI Taxonomy" id="796937"/>
    <lineage>
        <taxon>Bacteria</taxon>
        <taxon>Bacillati</taxon>
        <taxon>Bacillota</taxon>
        <taxon>Clostridia</taxon>
        <taxon>Peptostreptococcales</taxon>
        <taxon>Filifactoraceae</taxon>
        <taxon>Peptoanaerobacter</taxon>
    </lineage>
</organism>
<protein>
    <recommendedName>
        <fullName evidence="2">dUTP diphosphatase</fullName>
        <ecNumber evidence="2">3.6.1.23</ecNumber>
    </recommendedName>
</protein>
<evidence type="ECO:0000256" key="3">
    <source>
        <dbReference type="ARBA" id="ARBA00022801"/>
    </source>
</evidence>
<comment type="catalytic activity">
    <reaction evidence="5">
        <text>dUTP + H2O = dUMP + diphosphate + H(+)</text>
        <dbReference type="Rhea" id="RHEA:10248"/>
        <dbReference type="ChEBI" id="CHEBI:15377"/>
        <dbReference type="ChEBI" id="CHEBI:15378"/>
        <dbReference type="ChEBI" id="CHEBI:33019"/>
        <dbReference type="ChEBI" id="CHEBI:61555"/>
        <dbReference type="ChEBI" id="CHEBI:246422"/>
        <dbReference type="EC" id="3.6.1.23"/>
    </reaction>
</comment>
<dbReference type="AlphaFoldDB" id="G9XAM9"/>
<dbReference type="CDD" id="cd07557">
    <property type="entry name" value="trimeric_dUTPase"/>
    <property type="match status" value="1"/>
</dbReference>
<dbReference type="InterPro" id="IPR033704">
    <property type="entry name" value="dUTPase_trimeric"/>
</dbReference>
<feature type="domain" description="dUTPase-like" evidence="6">
    <location>
        <begin position="26"/>
        <end position="141"/>
    </location>
</feature>
<evidence type="ECO:0000313" key="8">
    <source>
        <dbReference type="Proteomes" id="UP000003379"/>
    </source>
</evidence>
<accession>G9XAM9</accession>
<evidence type="ECO:0000313" key="7">
    <source>
        <dbReference type="EMBL" id="EHL20049.1"/>
    </source>
</evidence>
<gene>
    <name evidence="7" type="ORF">HMPREF9628_01046</name>
</gene>
<evidence type="ECO:0000256" key="5">
    <source>
        <dbReference type="ARBA" id="ARBA00047686"/>
    </source>
</evidence>
<dbReference type="GO" id="GO:0004170">
    <property type="term" value="F:dUTP diphosphatase activity"/>
    <property type="evidence" value="ECO:0007669"/>
    <property type="project" value="UniProtKB-EC"/>
</dbReference>
<dbReference type="SUPFAM" id="SSF51283">
    <property type="entry name" value="dUTPase-like"/>
    <property type="match status" value="1"/>
</dbReference>
<comment type="caution">
    <text evidence="7">The sequence shown here is derived from an EMBL/GenBank/DDBJ whole genome shotgun (WGS) entry which is preliminary data.</text>
</comment>